<organism evidence="2 3">
    <name type="scientific">Molossus molossus</name>
    <name type="common">Pallas' mastiff bat</name>
    <name type="synonym">Vespertilio molossus</name>
    <dbReference type="NCBI Taxonomy" id="27622"/>
    <lineage>
        <taxon>Eukaryota</taxon>
        <taxon>Metazoa</taxon>
        <taxon>Chordata</taxon>
        <taxon>Craniata</taxon>
        <taxon>Vertebrata</taxon>
        <taxon>Euteleostomi</taxon>
        <taxon>Mammalia</taxon>
        <taxon>Eutheria</taxon>
        <taxon>Laurasiatheria</taxon>
        <taxon>Chiroptera</taxon>
        <taxon>Yangochiroptera</taxon>
        <taxon>Molossidae</taxon>
        <taxon>Molossus</taxon>
    </lineage>
</organism>
<protein>
    <submittedName>
        <fullName evidence="2">Uncharacterized protein</fullName>
    </submittedName>
</protein>
<dbReference type="InParanoid" id="A0A7J8EFN4"/>
<comment type="caution">
    <text evidence="2">The sequence shown here is derived from an EMBL/GenBank/DDBJ whole genome shotgun (WGS) entry which is preliminary data.</text>
</comment>
<evidence type="ECO:0000256" key="1">
    <source>
        <dbReference type="SAM" id="MobiDB-lite"/>
    </source>
</evidence>
<name>A0A7J8EFN4_MOLMO</name>
<gene>
    <name evidence="2" type="ORF">HJG59_008947</name>
</gene>
<sequence length="184" mass="19130">MNVGSSDLDTPARALEKPSGDFHCSPSLGFSFSALGQLPAPQQPISQVSAGGRGTRLGNPRPLMATGDWALKQWGQHPPSDGQQPWWGGQPPSAQESGMVVPQQPLSTHPGSWEQPTAPQPPATSAQKHCLNPADSSPVGLRTQPGVRPAGRQEQVPSLPSCQDLGGGPSGPQTPAHCSFRSGI</sequence>
<accession>A0A7J8EFN4</accession>
<evidence type="ECO:0000313" key="2">
    <source>
        <dbReference type="EMBL" id="KAF6433902.1"/>
    </source>
</evidence>
<dbReference type="Proteomes" id="UP000550707">
    <property type="component" value="Unassembled WGS sequence"/>
</dbReference>
<keyword evidence="3" id="KW-1185">Reference proteome</keyword>
<evidence type="ECO:0000313" key="3">
    <source>
        <dbReference type="Proteomes" id="UP000550707"/>
    </source>
</evidence>
<feature type="region of interest" description="Disordered" evidence="1">
    <location>
        <begin position="1"/>
        <end position="184"/>
    </location>
</feature>
<dbReference type="AlphaFoldDB" id="A0A7J8EFN4"/>
<reference evidence="2 3" key="1">
    <citation type="journal article" date="2020" name="Nature">
        <title>Six reference-quality genomes reveal evolution of bat adaptations.</title>
        <authorList>
            <person name="Jebb D."/>
            <person name="Huang Z."/>
            <person name="Pippel M."/>
            <person name="Hughes G.M."/>
            <person name="Lavrichenko K."/>
            <person name="Devanna P."/>
            <person name="Winkler S."/>
            <person name="Jermiin L.S."/>
            <person name="Skirmuntt E.C."/>
            <person name="Katzourakis A."/>
            <person name="Burkitt-Gray L."/>
            <person name="Ray D.A."/>
            <person name="Sullivan K.A.M."/>
            <person name="Roscito J.G."/>
            <person name="Kirilenko B.M."/>
            <person name="Davalos L.M."/>
            <person name="Corthals A.P."/>
            <person name="Power M.L."/>
            <person name="Jones G."/>
            <person name="Ransome R.D."/>
            <person name="Dechmann D.K.N."/>
            <person name="Locatelli A.G."/>
            <person name="Puechmaille S.J."/>
            <person name="Fedrigo O."/>
            <person name="Jarvis E.D."/>
            <person name="Hiller M."/>
            <person name="Vernes S.C."/>
            <person name="Myers E.W."/>
            <person name="Teeling E.C."/>
        </authorList>
    </citation>
    <scope>NUCLEOTIDE SEQUENCE [LARGE SCALE GENOMIC DNA]</scope>
    <source>
        <strain evidence="2">MMolMol1</strain>
        <tissue evidence="2">Muscle</tissue>
    </source>
</reference>
<proteinExistence type="predicted"/>
<dbReference type="EMBL" id="JACASF010000014">
    <property type="protein sequence ID" value="KAF6433902.1"/>
    <property type="molecule type" value="Genomic_DNA"/>
</dbReference>